<dbReference type="OrthoDB" id="1348996at2"/>
<keyword evidence="3" id="KW-1185">Reference proteome</keyword>
<dbReference type="EMBL" id="SODV01000001">
    <property type="protein sequence ID" value="TDX00364.1"/>
    <property type="molecule type" value="Genomic_DNA"/>
</dbReference>
<reference evidence="2 3" key="1">
    <citation type="submission" date="2019-03" db="EMBL/GenBank/DDBJ databases">
        <title>Genomic Encyclopedia of Type Strains, Phase IV (KMG-IV): sequencing the most valuable type-strain genomes for metagenomic binning, comparative biology and taxonomic classification.</title>
        <authorList>
            <person name="Goeker M."/>
        </authorList>
    </citation>
    <scope>NUCLEOTIDE SEQUENCE [LARGE SCALE GENOMIC DNA]</scope>
    <source>
        <strain evidence="2 3">DSM 100059</strain>
    </source>
</reference>
<comment type="caution">
    <text evidence="2">The sequence shown here is derived from an EMBL/GenBank/DDBJ whole genome shotgun (WGS) entry which is preliminary data.</text>
</comment>
<evidence type="ECO:0000313" key="3">
    <source>
        <dbReference type="Proteomes" id="UP000294498"/>
    </source>
</evidence>
<organism evidence="2 3">
    <name type="scientific">Dinghuibacter silviterrae</name>
    <dbReference type="NCBI Taxonomy" id="1539049"/>
    <lineage>
        <taxon>Bacteria</taxon>
        <taxon>Pseudomonadati</taxon>
        <taxon>Bacteroidota</taxon>
        <taxon>Chitinophagia</taxon>
        <taxon>Chitinophagales</taxon>
        <taxon>Chitinophagaceae</taxon>
        <taxon>Dinghuibacter</taxon>
    </lineage>
</organism>
<evidence type="ECO:0000256" key="1">
    <source>
        <dbReference type="SAM" id="SignalP"/>
    </source>
</evidence>
<feature type="chain" id="PRO_5020555780" evidence="1">
    <location>
        <begin position="19"/>
        <end position="149"/>
    </location>
</feature>
<proteinExistence type="predicted"/>
<protein>
    <submittedName>
        <fullName evidence="2">Uncharacterized protein</fullName>
    </submittedName>
</protein>
<dbReference type="RefSeq" id="WP_133991913.1">
    <property type="nucleotide sequence ID" value="NZ_SODV01000001.1"/>
</dbReference>
<dbReference type="AlphaFoldDB" id="A0A4R8DQE9"/>
<keyword evidence="1" id="KW-0732">Signal</keyword>
<sequence length="149" mass="16616">MYKTLLLPLLFGILGCSAQPPLVKHKIPGTSFTISIPAGYRLLQNNGPDFTVYYFAPGDTTAPFSFSGGFYFGNFPHRFGPDSGCTTRTLHRPLLGTPAEWTVYDCDSIHSLQTIIYNPHSNVFRIYETLAWTPKIAQPVVHGKPRQKP</sequence>
<name>A0A4R8DQE9_9BACT</name>
<dbReference type="Proteomes" id="UP000294498">
    <property type="component" value="Unassembled WGS sequence"/>
</dbReference>
<gene>
    <name evidence="2" type="ORF">EDB95_1386</name>
</gene>
<accession>A0A4R8DQE9</accession>
<feature type="signal peptide" evidence="1">
    <location>
        <begin position="1"/>
        <end position="18"/>
    </location>
</feature>
<dbReference type="PROSITE" id="PS51257">
    <property type="entry name" value="PROKAR_LIPOPROTEIN"/>
    <property type="match status" value="1"/>
</dbReference>
<evidence type="ECO:0000313" key="2">
    <source>
        <dbReference type="EMBL" id="TDX00364.1"/>
    </source>
</evidence>